<gene>
    <name evidence="3" type="ORF">CWE14_07955</name>
</gene>
<evidence type="ECO:0000256" key="2">
    <source>
        <dbReference type="SAM" id="SignalP"/>
    </source>
</evidence>
<dbReference type="InterPro" id="IPR016024">
    <property type="entry name" value="ARM-type_fold"/>
</dbReference>
<reference evidence="3 4" key="1">
    <citation type="journal article" date="2011" name="Front. Microbiol.">
        <title>Genomic signatures of strain selection and enhancement in Bacillus atrophaeus var. globigii, a historical biowarfare simulant.</title>
        <authorList>
            <person name="Gibbons H.S."/>
            <person name="Broomall S.M."/>
            <person name="McNew L.A."/>
            <person name="Daligault H."/>
            <person name="Chapman C."/>
            <person name="Bruce D."/>
            <person name="Karavis M."/>
            <person name="Krepps M."/>
            <person name="McGregor P.A."/>
            <person name="Hong C."/>
            <person name="Park K.H."/>
            <person name="Akmal A."/>
            <person name="Feldman A."/>
            <person name="Lin J.S."/>
            <person name="Chang W.E."/>
            <person name="Higgs B.W."/>
            <person name="Demirev P."/>
            <person name="Lindquist J."/>
            <person name="Liem A."/>
            <person name="Fochler E."/>
            <person name="Read T.D."/>
            <person name="Tapia R."/>
            <person name="Johnson S."/>
            <person name="Bishop-Lilly K.A."/>
            <person name="Detter C."/>
            <person name="Han C."/>
            <person name="Sozhamannan S."/>
            <person name="Rosenzweig C.N."/>
            <person name="Skowronski E.W."/>
        </authorList>
    </citation>
    <scope>NUCLEOTIDE SEQUENCE [LARGE SCALE GENOMIC DNA]</scope>
    <source>
        <strain evidence="3 4">Y4G10-17</strain>
    </source>
</reference>
<protein>
    <recommendedName>
        <fullName evidence="5">HEAT repeat domain-containing protein</fullName>
    </recommendedName>
</protein>
<dbReference type="EMBL" id="PIPO01000003">
    <property type="protein sequence ID" value="RUO33151.1"/>
    <property type="molecule type" value="Genomic_DNA"/>
</dbReference>
<dbReference type="PROSITE" id="PS51257">
    <property type="entry name" value="PROKAR_LIPOPROTEIN"/>
    <property type="match status" value="1"/>
</dbReference>
<accession>A0A432WHE8</accession>
<sequence length="165" mass="18281">MKQRALYRLLLGVTIASSLALAGCGSSPSSEQSEDTEVTVDTPPTADSAADSLSYNLRRLADRDFVDSYGDGENEKVWYTAAENLGEIGKQAIPPLIERLDSSDDYEVMLALYALQLASQDEALAEDIGDNYLRLPSVLNPRANPQNRAIALSWWQQYQHLWSQQ</sequence>
<keyword evidence="2" id="KW-0732">Signal</keyword>
<dbReference type="Proteomes" id="UP000287823">
    <property type="component" value="Unassembled WGS sequence"/>
</dbReference>
<feature type="chain" id="PRO_5018972341" description="HEAT repeat domain-containing protein" evidence="2">
    <location>
        <begin position="23"/>
        <end position="165"/>
    </location>
</feature>
<evidence type="ECO:0000256" key="1">
    <source>
        <dbReference type="SAM" id="MobiDB-lite"/>
    </source>
</evidence>
<evidence type="ECO:0000313" key="3">
    <source>
        <dbReference type="EMBL" id="RUO33151.1"/>
    </source>
</evidence>
<evidence type="ECO:0000313" key="4">
    <source>
        <dbReference type="Proteomes" id="UP000287823"/>
    </source>
</evidence>
<feature type="signal peptide" evidence="2">
    <location>
        <begin position="1"/>
        <end position="22"/>
    </location>
</feature>
<organism evidence="3 4">
    <name type="scientific">Aliidiomarina soli</name>
    <dbReference type="NCBI Taxonomy" id="1928574"/>
    <lineage>
        <taxon>Bacteria</taxon>
        <taxon>Pseudomonadati</taxon>
        <taxon>Pseudomonadota</taxon>
        <taxon>Gammaproteobacteria</taxon>
        <taxon>Alteromonadales</taxon>
        <taxon>Idiomarinaceae</taxon>
        <taxon>Aliidiomarina</taxon>
    </lineage>
</organism>
<dbReference type="InterPro" id="IPR011989">
    <property type="entry name" value="ARM-like"/>
</dbReference>
<evidence type="ECO:0008006" key="5">
    <source>
        <dbReference type="Google" id="ProtNLM"/>
    </source>
</evidence>
<dbReference type="SUPFAM" id="SSF48371">
    <property type="entry name" value="ARM repeat"/>
    <property type="match status" value="1"/>
</dbReference>
<comment type="caution">
    <text evidence="3">The sequence shown here is derived from an EMBL/GenBank/DDBJ whole genome shotgun (WGS) entry which is preliminary data.</text>
</comment>
<name>A0A432WHE8_9GAMM</name>
<feature type="region of interest" description="Disordered" evidence="1">
    <location>
        <begin position="23"/>
        <end position="48"/>
    </location>
</feature>
<keyword evidence="4" id="KW-1185">Reference proteome</keyword>
<dbReference type="RefSeq" id="WP_126798872.1">
    <property type="nucleotide sequence ID" value="NZ_PIPO01000003.1"/>
</dbReference>
<proteinExistence type="predicted"/>
<dbReference type="AlphaFoldDB" id="A0A432WHE8"/>
<dbReference type="Gene3D" id="1.25.10.10">
    <property type="entry name" value="Leucine-rich Repeat Variant"/>
    <property type="match status" value="1"/>
</dbReference>